<keyword evidence="3" id="KW-1185">Reference proteome</keyword>
<reference evidence="2 3" key="1">
    <citation type="journal article" date="2018" name="Genome Biol. Evol.">
        <title>Multiple Roots of Fruiting Body Formation in Amoebozoa.</title>
        <authorList>
            <person name="Hillmann F."/>
            <person name="Forbes G."/>
            <person name="Novohradska S."/>
            <person name="Ferling I."/>
            <person name="Riege K."/>
            <person name="Groth M."/>
            <person name="Westermann M."/>
            <person name="Marz M."/>
            <person name="Spaller T."/>
            <person name="Winckler T."/>
            <person name="Schaap P."/>
            <person name="Glockner G."/>
        </authorList>
    </citation>
    <scope>NUCLEOTIDE SEQUENCE [LARGE SCALE GENOMIC DNA]</scope>
    <source>
        <strain evidence="2 3">Jena</strain>
    </source>
</reference>
<dbReference type="Proteomes" id="UP000241769">
    <property type="component" value="Unassembled WGS sequence"/>
</dbReference>
<proteinExistence type="predicted"/>
<gene>
    <name evidence="2" type="ORF">PROFUN_03714</name>
</gene>
<comment type="caution">
    <text evidence="2">The sequence shown here is derived from an EMBL/GenBank/DDBJ whole genome shotgun (WGS) entry which is preliminary data.</text>
</comment>
<evidence type="ECO:0000256" key="1">
    <source>
        <dbReference type="SAM" id="MobiDB-lite"/>
    </source>
</evidence>
<sequence length="93" mass="10680">MRGSSPVTERAFHFKDSYVLLANNSKRNTMRIQCTLTRDPRLGWCILVSSKEKEATWLNNGQERCKVQPKDDYSNAAIGELEETSAQSERTER</sequence>
<feature type="compositionally biased region" description="Polar residues" evidence="1">
    <location>
        <begin position="84"/>
        <end position="93"/>
    </location>
</feature>
<dbReference type="InParanoid" id="A0A2P6NDI5"/>
<dbReference type="AlphaFoldDB" id="A0A2P6NDI5"/>
<protein>
    <submittedName>
        <fullName evidence="2">Uncharacterized protein</fullName>
    </submittedName>
</protein>
<evidence type="ECO:0000313" key="3">
    <source>
        <dbReference type="Proteomes" id="UP000241769"/>
    </source>
</evidence>
<feature type="region of interest" description="Disordered" evidence="1">
    <location>
        <begin position="68"/>
        <end position="93"/>
    </location>
</feature>
<accession>A0A2P6NDI5</accession>
<evidence type="ECO:0000313" key="2">
    <source>
        <dbReference type="EMBL" id="PRP82024.1"/>
    </source>
</evidence>
<dbReference type="EMBL" id="MDYQ01000111">
    <property type="protein sequence ID" value="PRP82024.1"/>
    <property type="molecule type" value="Genomic_DNA"/>
</dbReference>
<name>A0A2P6NDI5_9EUKA</name>
<organism evidence="2 3">
    <name type="scientific">Planoprotostelium fungivorum</name>
    <dbReference type="NCBI Taxonomy" id="1890364"/>
    <lineage>
        <taxon>Eukaryota</taxon>
        <taxon>Amoebozoa</taxon>
        <taxon>Evosea</taxon>
        <taxon>Variosea</taxon>
        <taxon>Cavosteliida</taxon>
        <taxon>Cavosteliaceae</taxon>
        <taxon>Planoprotostelium</taxon>
    </lineage>
</organism>